<accession>A0A1E8PP82</accession>
<gene>
    <name evidence="1" type="ORF">BA896_003055</name>
</gene>
<sequence length="140" mass="15596">MAQRGIYVEDSNKPANAVAEISTETLTKLASREEDIRQSGLIDIFEQHLPAIPQDYVFKNRDRQFVADALNTAFDLTGGIPRLAMFAHENYGEFIKIYARLLPEAEKKDSGPAVVQVFHNVPASALDIGDVVDMDDDEDE</sequence>
<name>A0A1E8PP82_9BURK</name>
<evidence type="ECO:0000313" key="2">
    <source>
        <dbReference type="Proteomes" id="UP000092634"/>
    </source>
</evidence>
<dbReference type="EMBL" id="MAQB02000001">
    <property type="protein sequence ID" value="OFJ48106.1"/>
    <property type="molecule type" value="Genomic_DNA"/>
</dbReference>
<dbReference type="Proteomes" id="UP000092634">
    <property type="component" value="Unassembled WGS sequence"/>
</dbReference>
<dbReference type="AlphaFoldDB" id="A0A1E8PP82"/>
<protein>
    <submittedName>
        <fullName evidence="1">Uncharacterized protein</fullName>
    </submittedName>
</protein>
<comment type="caution">
    <text evidence="1">The sequence shown here is derived from an EMBL/GenBank/DDBJ whole genome shotgun (WGS) entry which is preliminary data.</text>
</comment>
<reference evidence="1 2" key="1">
    <citation type="submission" date="2016-10" db="EMBL/GenBank/DDBJ databases">
        <title>Updated version of Genome Assembly of Janthinobacterium lividum ERGS5:01.</title>
        <authorList>
            <person name="Kumar R."/>
            <person name="Acharya V."/>
            <person name="Singh D."/>
        </authorList>
    </citation>
    <scope>NUCLEOTIDE SEQUENCE [LARGE SCALE GENOMIC DNA]</scope>
    <source>
        <strain evidence="1 2">ERGS5:01</strain>
    </source>
</reference>
<organism evidence="1 2">
    <name type="scientific">Janthinobacterium lividum</name>
    <dbReference type="NCBI Taxonomy" id="29581"/>
    <lineage>
        <taxon>Bacteria</taxon>
        <taxon>Pseudomonadati</taxon>
        <taxon>Pseudomonadota</taxon>
        <taxon>Betaproteobacteria</taxon>
        <taxon>Burkholderiales</taxon>
        <taxon>Oxalobacteraceae</taxon>
        <taxon>Janthinobacterium</taxon>
    </lineage>
</organism>
<proteinExistence type="predicted"/>
<evidence type="ECO:0000313" key="1">
    <source>
        <dbReference type="EMBL" id="OFJ48106.1"/>
    </source>
</evidence>